<dbReference type="GO" id="GO:0005975">
    <property type="term" value="P:carbohydrate metabolic process"/>
    <property type="evidence" value="ECO:0007669"/>
    <property type="project" value="InterPro"/>
</dbReference>
<dbReference type="SUPFAM" id="SSF51445">
    <property type="entry name" value="(Trans)glycosidases"/>
    <property type="match status" value="2"/>
</dbReference>
<evidence type="ECO:0000256" key="4">
    <source>
        <dbReference type="ARBA" id="ARBA00022525"/>
    </source>
</evidence>
<accession>A0A7R9M8J0</accession>
<dbReference type="PANTHER" id="PTHR46066:SF2">
    <property type="entry name" value="CHITINASE DOMAIN-CONTAINING PROTEIN 1"/>
    <property type="match status" value="1"/>
</dbReference>
<protein>
    <recommendedName>
        <fullName evidence="7">Chitinase domain-containing protein 1</fullName>
    </recommendedName>
</protein>
<dbReference type="EMBL" id="CAJPVJ010008842">
    <property type="protein sequence ID" value="CAG2172188.1"/>
    <property type="molecule type" value="Genomic_DNA"/>
</dbReference>
<evidence type="ECO:0000313" key="9">
    <source>
        <dbReference type="EMBL" id="CAD7655001.1"/>
    </source>
</evidence>
<dbReference type="PROSITE" id="PS51910">
    <property type="entry name" value="GH18_2"/>
    <property type="match status" value="1"/>
</dbReference>
<dbReference type="FunFam" id="3.10.50.10:FF:000002">
    <property type="entry name" value="Chitinase domain-containing protein 1"/>
    <property type="match status" value="1"/>
</dbReference>
<comment type="subcellular location">
    <subcellularLocation>
        <location evidence="1">Lysosome</location>
    </subcellularLocation>
    <subcellularLocation>
        <location evidence="2">Secreted</location>
    </subcellularLocation>
</comment>
<sequence>MYLGTHPNLVPAIGRQLCEFATKWEFDGFVIELWHAFAGQHRPDLATIFTKFNAHFKKNKMELIIAVPPPVYYGGRKGTFQKDDAERLAPYVKGFSVMTYDYSSTQRPGPNSPFKWVRDCIKTLTPKQTSPIRRKLWVGFNFYGNDYSPTGGGPIVGSQDLATIFTKFNAHFKKNKMELIIAVPPPVYYGGRKGTFQKDDAERLAPYVKGFSVMTYDYSSTQRPGPNSPFKWVRDCIKTLTPKQTSPIRRKLWVGFNFYGNDYSPTGGGPIVGSQYIEILNKYRPKLIWDEISAEHYFEYKSGTGRNRVFYPTLYSIQKRIQLAQELGTGIAIWEIGQGLDYFYDLL</sequence>
<dbReference type="GO" id="GO:0005764">
    <property type="term" value="C:lysosome"/>
    <property type="evidence" value="ECO:0007669"/>
    <property type="project" value="UniProtKB-SubCell"/>
</dbReference>
<dbReference type="Gene3D" id="3.20.20.80">
    <property type="entry name" value="Glycosidases"/>
    <property type="match status" value="2"/>
</dbReference>
<dbReference type="InterPro" id="IPR029070">
    <property type="entry name" value="Chitinase_insertion_sf"/>
</dbReference>
<dbReference type="Pfam" id="PF00704">
    <property type="entry name" value="Glyco_hydro_18"/>
    <property type="match status" value="2"/>
</dbReference>
<name>A0A7R9M8J0_9ACAR</name>
<dbReference type="InterPro" id="IPR001223">
    <property type="entry name" value="Glyco_hydro18_cat"/>
</dbReference>
<dbReference type="Proteomes" id="UP000728032">
    <property type="component" value="Unassembled WGS sequence"/>
</dbReference>
<evidence type="ECO:0000256" key="1">
    <source>
        <dbReference type="ARBA" id="ARBA00004371"/>
    </source>
</evidence>
<evidence type="ECO:0000259" key="8">
    <source>
        <dbReference type="PROSITE" id="PS51910"/>
    </source>
</evidence>
<dbReference type="PANTHER" id="PTHR46066">
    <property type="entry name" value="CHITINASE DOMAIN-CONTAINING PROTEIN 1 FAMILY MEMBER"/>
    <property type="match status" value="1"/>
</dbReference>
<feature type="domain" description="GH18" evidence="8">
    <location>
        <begin position="1"/>
        <end position="347"/>
    </location>
</feature>
<keyword evidence="10" id="KW-1185">Reference proteome</keyword>
<evidence type="ECO:0000256" key="5">
    <source>
        <dbReference type="ARBA" id="ARBA00022729"/>
    </source>
</evidence>
<proteinExistence type="inferred from homology"/>
<dbReference type="GO" id="GO:0005576">
    <property type="term" value="C:extracellular region"/>
    <property type="evidence" value="ECO:0007669"/>
    <property type="project" value="UniProtKB-SubCell"/>
</dbReference>
<dbReference type="AlphaFoldDB" id="A0A7R9M8J0"/>
<dbReference type="GO" id="GO:0070492">
    <property type="term" value="F:oligosaccharide binding"/>
    <property type="evidence" value="ECO:0007669"/>
    <property type="project" value="TreeGrafter"/>
</dbReference>
<evidence type="ECO:0000256" key="7">
    <source>
        <dbReference type="ARBA" id="ARBA00040976"/>
    </source>
</evidence>
<evidence type="ECO:0000313" key="10">
    <source>
        <dbReference type="Proteomes" id="UP000728032"/>
    </source>
</evidence>
<keyword evidence="5" id="KW-0732">Signal</keyword>
<dbReference type="Gene3D" id="3.10.50.10">
    <property type="match status" value="1"/>
</dbReference>
<dbReference type="InterPro" id="IPR017853">
    <property type="entry name" value="GH"/>
</dbReference>
<dbReference type="GO" id="GO:0012505">
    <property type="term" value="C:endomembrane system"/>
    <property type="evidence" value="ECO:0007669"/>
    <property type="project" value="TreeGrafter"/>
</dbReference>
<reference evidence="9" key="1">
    <citation type="submission" date="2020-11" db="EMBL/GenBank/DDBJ databases">
        <authorList>
            <person name="Tran Van P."/>
        </authorList>
    </citation>
    <scope>NUCLEOTIDE SEQUENCE</scope>
</reference>
<organism evidence="9">
    <name type="scientific">Oppiella nova</name>
    <dbReference type="NCBI Taxonomy" id="334625"/>
    <lineage>
        <taxon>Eukaryota</taxon>
        <taxon>Metazoa</taxon>
        <taxon>Ecdysozoa</taxon>
        <taxon>Arthropoda</taxon>
        <taxon>Chelicerata</taxon>
        <taxon>Arachnida</taxon>
        <taxon>Acari</taxon>
        <taxon>Acariformes</taxon>
        <taxon>Sarcoptiformes</taxon>
        <taxon>Oribatida</taxon>
        <taxon>Brachypylina</taxon>
        <taxon>Oppioidea</taxon>
        <taxon>Oppiidae</taxon>
        <taxon>Oppiella</taxon>
    </lineage>
</organism>
<dbReference type="EMBL" id="OC923667">
    <property type="protein sequence ID" value="CAD7655001.1"/>
    <property type="molecule type" value="Genomic_DNA"/>
</dbReference>
<comment type="similarity">
    <text evidence="3">Belongs to the glycosyl hydrolase 18 family.</text>
</comment>
<evidence type="ECO:0000256" key="6">
    <source>
        <dbReference type="ARBA" id="ARBA00023228"/>
    </source>
</evidence>
<evidence type="ECO:0000256" key="2">
    <source>
        <dbReference type="ARBA" id="ARBA00004613"/>
    </source>
</evidence>
<keyword evidence="6" id="KW-0458">Lysosome</keyword>
<evidence type="ECO:0000256" key="3">
    <source>
        <dbReference type="ARBA" id="ARBA00009336"/>
    </source>
</evidence>
<gene>
    <name evidence="9" type="ORF">ONB1V03_LOCUS11646</name>
</gene>
<dbReference type="OrthoDB" id="10254444at2759"/>
<keyword evidence="4" id="KW-0964">Secreted</keyword>